<keyword evidence="2" id="KW-1185">Reference proteome</keyword>
<gene>
    <name evidence="1" type="ORF">ONZ51_g10315</name>
</gene>
<evidence type="ECO:0000313" key="1">
    <source>
        <dbReference type="EMBL" id="KAJ8463347.1"/>
    </source>
</evidence>
<comment type="caution">
    <text evidence="1">The sequence shown here is derived from an EMBL/GenBank/DDBJ whole genome shotgun (WGS) entry which is preliminary data.</text>
</comment>
<evidence type="ECO:0000313" key="2">
    <source>
        <dbReference type="Proteomes" id="UP001215151"/>
    </source>
</evidence>
<dbReference type="AlphaFoldDB" id="A0AAD7TK14"/>
<evidence type="ECO:0008006" key="3">
    <source>
        <dbReference type="Google" id="ProtNLM"/>
    </source>
</evidence>
<reference evidence="1" key="1">
    <citation type="submission" date="2022-11" db="EMBL/GenBank/DDBJ databases">
        <title>Genome Sequence of Cubamyces cubensis.</title>
        <authorList>
            <person name="Buettner E."/>
        </authorList>
    </citation>
    <scope>NUCLEOTIDE SEQUENCE</scope>
    <source>
        <strain evidence="1">MPL-01</strain>
    </source>
</reference>
<dbReference type="Proteomes" id="UP001215151">
    <property type="component" value="Unassembled WGS sequence"/>
</dbReference>
<proteinExistence type="predicted"/>
<name>A0AAD7TK14_9APHY</name>
<accession>A0AAD7TK14</accession>
<sequence>MSSEGPEANATGRPPNIPMPAFAGGLSEAEIWWRDHQRWLEERGYMLRPRYHPDWVPSWHKDGGSDRDYYLREDGRNIVRSCVLDATRISDGVVVGLKQISQSLHPCEVCISLYLSTGPLASDPANHCVPIYEVLEVPDDHDIKIMVMPLLRDFSDPPFLTIGEAMEFFRQAFEVRLSSIPPQDTTLISVRDCGRMNIMMDPRPLYPNLYHFINTSQKRDLSGSAKHYTRTRAPVKYYFIDFGISRKYNPANGPPRSCPILGGDKSVPEFKKSLDPCDPFPTDIYYLGNVIRIVFLQACTEYTGLEFMQPLVDDMVQEEPTMRPNMDQVAARFDDILGSTSNWTLRSRLPRKDEIWLFRYYRVIRHVFHTIFYILTRRPALPRP</sequence>
<dbReference type="EMBL" id="JAPEVG010000400">
    <property type="protein sequence ID" value="KAJ8463347.1"/>
    <property type="molecule type" value="Genomic_DNA"/>
</dbReference>
<protein>
    <recommendedName>
        <fullName evidence="3">Protein kinase domain-containing protein</fullName>
    </recommendedName>
</protein>
<organism evidence="1 2">
    <name type="scientific">Trametes cubensis</name>
    <dbReference type="NCBI Taxonomy" id="1111947"/>
    <lineage>
        <taxon>Eukaryota</taxon>
        <taxon>Fungi</taxon>
        <taxon>Dikarya</taxon>
        <taxon>Basidiomycota</taxon>
        <taxon>Agaricomycotina</taxon>
        <taxon>Agaricomycetes</taxon>
        <taxon>Polyporales</taxon>
        <taxon>Polyporaceae</taxon>
        <taxon>Trametes</taxon>
    </lineage>
</organism>